<comment type="caution">
    <text evidence="2">The sequence shown here is derived from an EMBL/GenBank/DDBJ whole genome shotgun (WGS) entry which is preliminary data.</text>
</comment>
<evidence type="ECO:0000313" key="3">
    <source>
        <dbReference type="Proteomes" id="UP000639643"/>
    </source>
</evidence>
<organism evidence="2 3">
    <name type="scientific">Colletotrichum musicola</name>
    <dbReference type="NCBI Taxonomy" id="2175873"/>
    <lineage>
        <taxon>Eukaryota</taxon>
        <taxon>Fungi</taxon>
        <taxon>Dikarya</taxon>
        <taxon>Ascomycota</taxon>
        <taxon>Pezizomycotina</taxon>
        <taxon>Sordariomycetes</taxon>
        <taxon>Hypocreomycetidae</taxon>
        <taxon>Glomerellales</taxon>
        <taxon>Glomerellaceae</taxon>
        <taxon>Colletotrichum</taxon>
        <taxon>Colletotrichum orchidearum species complex</taxon>
    </lineage>
</organism>
<reference evidence="2" key="1">
    <citation type="journal article" date="2020" name="Phytopathology">
        <title>Genome Sequence Resources of Colletotrichum truncatum, C. plurivorum, C. musicola, and C. sojae: Four Species Pathogenic to Soybean (Glycine max).</title>
        <authorList>
            <person name="Rogerio F."/>
            <person name="Boufleur T.R."/>
            <person name="Ciampi-Guillardi M."/>
            <person name="Sukno S.A."/>
            <person name="Thon M.R."/>
            <person name="Massola Junior N.S."/>
            <person name="Baroncelli R."/>
        </authorList>
    </citation>
    <scope>NUCLEOTIDE SEQUENCE</scope>
    <source>
        <strain evidence="2">LFN0074</strain>
    </source>
</reference>
<gene>
    <name evidence="2" type="ORF">CMUS01_13650</name>
</gene>
<accession>A0A8H6JBK5</accession>
<name>A0A8H6JBK5_9PEZI</name>
<feature type="region of interest" description="Disordered" evidence="1">
    <location>
        <begin position="81"/>
        <end position="100"/>
    </location>
</feature>
<dbReference type="EMBL" id="WIGM01000884">
    <property type="protein sequence ID" value="KAF6809601.1"/>
    <property type="molecule type" value="Genomic_DNA"/>
</dbReference>
<evidence type="ECO:0000313" key="2">
    <source>
        <dbReference type="EMBL" id="KAF6809601.1"/>
    </source>
</evidence>
<feature type="compositionally biased region" description="Basic and acidic residues" evidence="1">
    <location>
        <begin position="211"/>
        <end position="221"/>
    </location>
</feature>
<evidence type="ECO:0000256" key="1">
    <source>
        <dbReference type="SAM" id="MobiDB-lite"/>
    </source>
</evidence>
<dbReference type="AlphaFoldDB" id="A0A8H6JBK5"/>
<dbReference type="Proteomes" id="UP000639643">
    <property type="component" value="Unassembled WGS sequence"/>
</dbReference>
<protein>
    <submittedName>
        <fullName evidence="2">Uncharacterized protein</fullName>
    </submittedName>
</protein>
<keyword evidence="3" id="KW-1185">Reference proteome</keyword>
<sequence length="221" mass="24126">MRQWSVETRQLGQGKVQLRIRGVFAMVHGSAPPPPTQWVETTPQETGFRPKFAELDPGRERRGVALCKEIGEVESAFSVSPALMPRPPASRSGSLRARPTTDRHGAAVDQAFPSDSSVFCTAAFEAPREQHRSRLVVVRARARPRLAAELAPDHALLSLPRTPRPDGLRLLPDLLACGKAAQAQAEARGTVPSALQDSEPPPGFALLSESNHPEREWERGK</sequence>
<proteinExistence type="predicted"/>
<feature type="region of interest" description="Disordered" evidence="1">
    <location>
        <begin position="182"/>
        <end position="221"/>
    </location>
</feature>